<keyword evidence="5 6" id="KW-0472">Membrane</keyword>
<feature type="transmembrane region" description="Helical" evidence="6">
    <location>
        <begin position="18"/>
        <end position="39"/>
    </location>
</feature>
<dbReference type="NCBIfam" id="TIGR03954">
    <property type="entry name" value="integ_memb_HG"/>
    <property type="match status" value="1"/>
</dbReference>
<evidence type="ECO:0000313" key="9">
    <source>
        <dbReference type="Proteomes" id="UP000292685"/>
    </source>
</evidence>
<dbReference type="InterPro" id="IPR023845">
    <property type="entry name" value="DUF3817_TM"/>
</dbReference>
<feature type="transmembrane region" description="Helical" evidence="6">
    <location>
        <begin position="51"/>
        <end position="72"/>
    </location>
</feature>
<dbReference type="GO" id="GO:0005886">
    <property type="term" value="C:plasma membrane"/>
    <property type="evidence" value="ECO:0007669"/>
    <property type="project" value="UniProtKB-SubCell"/>
</dbReference>
<dbReference type="RefSeq" id="WP_130451618.1">
    <property type="nucleotide sequence ID" value="NZ_SHLA01000001.1"/>
</dbReference>
<keyword evidence="2" id="KW-1003">Cell membrane</keyword>
<dbReference type="PANTHER" id="PTHR40077">
    <property type="entry name" value="MEMBRANE PROTEIN-RELATED"/>
    <property type="match status" value="1"/>
</dbReference>
<evidence type="ECO:0000256" key="2">
    <source>
        <dbReference type="ARBA" id="ARBA00022475"/>
    </source>
</evidence>
<dbReference type="OrthoDB" id="3396203at2"/>
<dbReference type="Pfam" id="PF12823">
    <property type="entry name" value="DUF3817"/>
    <property type="match status" value="1"/>
</dbReference>
<keyword evidence="4 6" id="KW-1133">Transmembrane helix</keyword>
<organism evidence="8 9">
    <name type="scientific">Zhihengliuella halotolerans</name>
    <dbReference type="NCBI Taxonomy" id="370736"/>
    <lineage>
        <taxon>Bacteria</taxon>
        <taxon>Bacillati</taxon>
        <taxon>Actinomycetota</taxon>
        <taxon>Actinomycetes</taxon>
        <taxon>Micrococcales</taxon>
        <taxon>Micrococcaceae</taxon>
        <taxon>Zhihengliuella</taxon>
    </lineage>
</organism>
<comment type="caution">
    <text evidence="8">The sequence shown here is derived from an EMBL/GenBank/DDBJ whole genome shotgun (WGS) entry which is preliminary data.</text>
</comment>
<name>A0A4Q8AHC1_9MICC</name>
<comment type="subcellular location">
    <subcellularLocation>
        <location evidence="1">Cell membrane</location>
        <topology evidence="1">Multi-pass membrane protein</topology>
    </subcellularLocation>
</comment>
<evidence type="ECO:0000256" key="4">
    <source>
        <dbReference type="ARBA" id="ARBA00022989"/>
    </source>
</evidence>
<protein>
    <submittedName>
        <fullName evidence="8">Integral membrane protein</fullName>
    </submittedName>
</protein>
<evidence type="ECO:0000256" key="6">
    <source>
        <dbReference type="SAM" id="Phobius"/>
    </source>
</evidence>
<evidence type="ECO:0000313" key="8">
    <source>
        <dbReference type="EMBL" id="RZU63175.1"/>
    </source>
</evidence>
<reference evidence="8 9" key="1">
    <citation type="submission" date="2019-02" db="EMBL/GenBank/DDBJ databases">
        <title>Sequencing the genomes of 1000 actinobacteria strains.</title>
        <authorList>
            <person name="Klenk H.-P."/>
        </authorList>
    </citation>
    <scope>NUCLEOTIDE SEQUENCE [LARGE SCALE GENOMIC DNA]</scope>
    <source>
        <strain evidence="8 9">DSM 17364</strain>
    </source>
</reference>
<evidence type="ECO:0000256" key="3">
    <source>
        <dbReference type="ARBA" id="ARBA00022692"/>
    </source>
</evidence>
<dbReference type="AlphaFoldDB" id="A0A4Q8AHC1"/>
<keyword evidence="3 6" id="KW-0812">Transmembrane</keyword>
<evidence type="ECO:0000256" key="5">
    <source>
        <dbReference type="ARBA" id="ARBA00023136"/>
    </source>
</evidence>
<dbReference type="PANTHER" id="PTHR40077:SF1">
    <property type="entry name" value="MEMBRANE PROTEIN"/>
    <property type="match status" value="1"/>
</dbReference>
<gene>
    <name evidence="8" type="ORF">EV380_2786</name>
</gene>
<sequence length="162" mass="17233">MTETTATAREPRVSPRRFYAAVALAEVITWALLIIGMVFKYSGVTDVLVSVFGLVHGIATVAYGLTSIFVWVNERWSLGTGAASLVAAVVPFATLPFEKWAERTGRLSARWRLAGPAAEAPRTLIERAQAWCLARPFVALGLGVLAVAAITIALLQAGPPVG</sequence>
<dbReference type="EMBL" id="SHLA01000001">
    <property type="protein sequence ID" value="RZU63175.1"/>
    <property type="molecule type" value="Genomic_DNA"/>
</dbReference>
<feature type="domain" description="DUF3817" evidence="7">
    <location>
        <begin position="17"/>
        <end position="103"/>
    </location>
</feature>
<evidence type="ECO:0000259" key="7">
    <source>
        <dbReference type="Pfam" id="PF12823"/>
    </source>
</evidence>
<evidence type="ECO:0000256" key="1">
    <source>
        <dbReference type="ARBA" id="ARBA00004651"/>
    </source>
</evidence>
<dbReference type="Proteomes" id="UP000292685">
    <property type="component" value="Unassembled WGS sequence"/>
</dbReference>
<feature type="transmembrane region" description="Helical" evidence="6">
    <location>
        <begin position="137"/>
        <end position="157"/>
    </location>
</feature>
<keyword evidence="9" id="KW-1185">Reference proteome</keyword>
<proteinExistence type="predicted"/>
<accession>A0A4Q8AHC1</accession>